<feature type="transmembrane region" description="Helical" evidence="2">
    <location>
        <begin position="13"/>
        <end position="34"/>
    </location>
</feature>
<keyword evidence="2" id="KW-1133">Transmembrane helix</keyword>
<protein>
    <submittedName>
        <fullName evidence="4">Alpha/beta hydrolase</fullName>
    </submittedName>
</protein>
<feature type="transmembrane region" description="Helical" evidence="2">
    <location>
        <begin position="363"/>
        <end position="384"/>
    </location>
</feature>
<evidence type="ECO:0000259" key="3">
    <source>
        <dbReference type="Pfam" id="PF12146"/>
    </source>
</evidence>
<gene>
    <name evidence="4" type="ORF">Aau02nite_13790</name>
</gene>
<evidence type="ECO:0000256" key="2">
    <source>
        <dbReference type="SAM" id="Phobius"/>
    </source>
</evidence>
<dbReference type="AlphaFoldDB" id="A0A919S5E1"/>
<feature type="transmembrane region" description="Helical" evidence="2">
    <location>
        <begin position="293"/>
        <end position="314"/>
    </location>
</feature>
<dbReference type="GO" id="GO:0016787">
    <property type="term" value="F:hydrolase activity"/>
    <property type="evidence" value="ECO:0007669"/>
    <property type="project" value="UniProtKB-KW"/>
</dbReference>
<dbReference type="RefSeq" id="WP_212987450.1">
    <property type="nucleotide sequence ID" value="NZ_BAABEA010000003.1"/>
</dbReference>
<proteinExistence type="inferred from homology"/>
<dbReference type="InterPro" id="IPR029058">
    <property type="entry name" value="AB_hydrolase_fold"/>
</dbReference>
<dbReference type="Pfam" id="PF12146">
    <property type="entry name" value="Hydrolase_4"/>
    <property type="match status" value="1"/>
</dbReference>
<dbReference type="EMBL" id="BOQL01000014">
    <property type="protein sequence ID" value="GIM64956.1"/>
    <property type="molecule type" value="Genomic_DNA"/>
</dbReference>
<keyword evidence="4" id="KW-0378">Hydrolase</keyword>
<feature type="transmembrane region" description="Helical" evidence="2">
    <location>
        <begin position="472"/>
        <end position="492"/>
    </location>
</feature>
<evidence type="ECO:0000256" key="1">
    <source>
        <dbReference type="ARBA" id="ARBA00008645"/>
    </source>
</evidence>
<dbReference type="Proteomes" id="UP000681340">
    <property type="component" value="Unassembled WGS sequence"/>
</dbReference>
<dbReference type="PANTHER" id="PTHR22946">
    <property type="entry name" value="DIENELACTONE HYDROLASE DOMAIN-CONTAINING PROTEIN-RELATED"/>
    <property type="match status" value="1"/>
</dbReference>
<evidence type="ECO:0000313" key="4">
    <source>
        <dbReference type="EMBL" id="GIM64956.1"/>
    </source>
</evidence>
<comment type="similarity">
    <text evidence="1">Belongs to the AB hydrolase superfamily.</text>
</comment>
<dbReference type="InterPro" id="IPR050261">
    <property type="entry name" value="FrsA_esterase"/>
</dbReference>
<reference evidence="4" key="1">
    <citation type="submission" date="2021-03" db="EMBL/GenBank/DDBJ databases">
        <title>Whole genome shotgun sequence of Actinoplanes auranticolor NBRC 12245.</title>
        <authorList>
            <person name="Komaki H."/>
            <person name="Tamura T."/>
        </authorList>
    </citation>
    <scope>NUCLEOTIDE SEQUENCE</scope>
    <source>
        <strain evidence="4">NBRC 12245</strain>
    </source>
</reference>
<feature type="transmembrane region" description="Helical" evidence="2">
    <location>
        <begin position="255"/>
        <end position="273"/>
    </location>
</feature>
<evidence type="ECO:0000313" key="5">
    <source>
        <dbReference type="Proteomes" id="UP000681340"/>
    </source>
</evidence>
<sequence length="499" mass="50976">MTFARHSQVRPRFGAPVAAVLAALVALVGAWLLAGPSDGTTRRQVVVSGVPLAEVHPPAGGRRPGVVVAHGFAGSARLMAQFGDSLAARGYVVVLLDFSGHGANRTPLPDSAASTDSSTAALQRDLDVAATHLRQLADVDPSRIALVGHSMGASAVTRYAGAHPEITATVALSLPDASTVLARRPARLLLLVGALEFPGFRAEAERAAGPMVVVPGVEHISILYAPRTHRETAAWLDESFGRPAHDPGMPSPIRGIGGAALLLSALLAGLYPVARSVFGVARGSWPRPMLPQLGGAVAVAAAATAVAVVAARLLPTNRLPLAIGGYLAGFTGVTGAAILGYLLRRGPVFPASAPVSAPARLRLALATPLLIGYAATAIAVPTHLGLTHAVPVGARWWLLAVLWAGFAVLAYAAERVTAGNSFGVLAVSAVAVVALTGAAVVGLTFGFVLLIVPLLAVLLVWQAAWSALLHRFAAPVWLIALVGSLVVAWPLATALPVTG</sequence>
<feature type="transmembrane region" description="Helical" evidence="2">
    <location>
        <begin position="433"/>
        <end position="460"/>
    </location>
</feature>
<name>A0A919S5E1_9ACTN</name>
<accession>A0A919S5E1</accession>
<organism evidence="4 5">
    <name type="scientific">Actinoplanes auranticolor</name>
    <dbReference type="NCBI Taxonomy" id="47988"/>
    <lineage>
        <taxon>Bacteria</taxon>
        <taxon>Bacillati</taxon>
        <taxon>Actinomycetota</taxon>
        <taxon>Actinomycetes</taxon>
        <taxon>Micromonosporales</taxon>
        <taxon>Micromonosporaceae</taxon>
        <taxon>Actinoplanes</taxon>
    </lineage>
</organism>
<dbReference type="SUPFAM" id="SSF53474">
    <property type="entry name" value="alpha/beta-Hydrolases"/>
    <property type="match status" value="1"/>
</dbReference>
<comment type="caution">
    <text evidence="4">The sequence shown here is derived from an EMBL/GenBank/DDBJ whole genome shotgun (WGS) entry which is preliminary data.</text>
</comment>
<dbReference type="Gene3D" id="3.40.50.1820">
    <property type="entry name" value="alpha/beta hydrolase"/>
    <property type="match status" value="1"/>
</dbReference>
<feature type="transmembrane region" description="Helical" evidence="2">
    <location>
        <begin position="396"/>
        <end position="413"/>
    </location>
</feature>
<feature type="domain" description="Serine aminopeptidase S33" evidence="3">
    <location>
        <begin position="66"/>
        <end position="178"/>
    </location>
</feature>
<dbReference type="InterPro" id="IPR022742">
    <property type="entry name" value="Hydrolase_4"/>
</dbReference>
<keyword evidence="2" id="KW-0472">Membrane</keyword>
<keyword evidence="5" id="KW-1185">Reference proteome</keyword>
<feature type="transmembrane region" description="Helical" evidence="2">
    <location>
        <begin position="321"/>
        <end position="343"/>
    </location>
</feature>
<keyword evidence="2" id="KW-0812">Transmembrane</keyword>